<dbReference type="GO" id="GO:0003755">
    <property type="term" value="F:peptidyl-prolyl cis-trans isomerase activity"/>
    <property type="evidence" value="ECO:0007669"/>
    <property type="project" value="UniProtKB-KW"/>
</dbReference>
<dbReference type="EMBL" id="BART01021605">
    <property type="protein sequence ID" value="GAH02296.1"/>
    <property type="molecule type" value="Genomic_DNA"/>
</dbReference>
<gene>
    <name evidence="5" type="ORF">S01H4_39802</name>
</gene>
<dbReference type="Gene3D" id="3.10.50.40">
    <property type="match status" value="1"/>
</dbReference>
<feature type="domain" description="Trigger factor C-terminal" evidence="4">
    <location>
        <begin position="96"/>
        <end position="254"/>
    </location>
</feature>
<organism evidence="5">
    <name type="scientific">marine sediment metagenome</name>
    <dbReference type="NCBI Taxonomy" id="412755"/>
    <lineage>
        <taxon>unclassified sequences</taxon>
        <taxon>metagenomes</taxon>
        <taxon>ecological metagenomes</taxon>
    </lineage>
</organism>
<dbReference type="InterPro" id="IPR037041">
    <property type="entry name" value="Trigger_fac_C_sf"/>
</dbReference>
<evidence type="ECO:0000313" key="5">
    <source>
        <dbReference type="EMBL" id="GAH02296.1"/>
    </source>
</evidence>
<dbReference type="GO" id="GO:0006457">
    <property type="term" value="P:protein folding"/>
    <property type="evidence" value="ECO:0007669"/>
    <property type="project" value="InterPro"/>
</dbReference>
<name>X1C2F2_9ZZZZ</name>
<dbReference type="Pfam" id="PF05698">
    <property type="entry name" value="Trigger_C"/>
    <property type="match status" value="1"/>
</dbReference>
<proteinExistence type="predicted"/>
<reference evidence="5" key="1">
    <citation type="journal article" date="2014" name="Front. Microbiol.">
        <title>High frequency of phylogenetically diverse reductive dehalogenase-homologous genes in deep subseafloor sedimentary metagenomes.</title>
        <authorList>
            <person name="Kawai M."/>
            <person name="Futagami T."/>
            <person name="Toyoda A."/>
            <person name="Takaki Y."/>
            <person name="Nishi S."/>
            <person name="Hori S."/>
            <person name="Arai W."/>
            <person name="Tsubouchi T."/>
            <person name="Morono Y."/>
            <person name="Uchiyama I."/>
            <person name="Ito T."/>
            <person name="Fujiyama A."/>
            <person name="Inagaki F."/>
            <person name="Takami H."/>
        </authorList>
    </citation>
    <scope>NUCLEOTIDE SEQUENCE</scope>
    <source>
        <strain evidence="5">Expedition CK06-06</strain>
    </source>
</reference>
<comment type="caution">
    <text evidence="5">The sequence shown here is derived from an EMBL/GenBank/DDBJ whole genome shotgun (WGS) entry which is preliminary data.</text>
</comment>
<feature type="region of interest" description="Disordered" evidence="3">
    <location>
        <begin position="261"/>
        <end position="290"/>
    </location>
</feature>
<feature type="compositionally biased region" description="Acidic residues" evidence="3">
    <location>
        <begin position="9"/>
        <end position="20"/>
    </location>
</feature>
<evidence type="ECO:0000256" key="3">
    <source>
        <dbReference type="SAM" id="MobiDB-lite"/>
    </source>
</evidence>
<accession>X1C2F2</accession>
<dbReference type="SUPFAM" id="SSF109998">
    <property type="entry name" value="Triger factor/SurA peptide-binding domain-like"/>
    <property type="match status" value="1"/>
</dbReference>
<feature type="compositionally biased region" description="Basic and acidic residues" evidence="3">
    <location>
        <begin position="279"/>
        <end position="290"/>
    </location>
</feature>
<protein>
    <recommendedName>
        <fullName evidence="4">Trigger factor C-terminal domain-containing protein</fullName>
    </recommendedName>
</protein>
<dbReference type="InterPro" id="IPR027304">
    <property type="entry name" value="Trigger_fact/SurA_dom_sf"/>
</dbReference>
<feature type="region of interest" description="Disordered" evidence="3">
    <location>
        <begin position="1"/>
        <end position="20"/>
    </location>
</feature>
<evidence type="ECO:0000256" key="2">
    <source>
        <dbReference type="ARBA" id="ARBA00023235"/>
    </source>
</evidence>
<evidence type="ECO:0000256" key="1">
    <source>
        <dbReference type="ARBA" id="ARBA00023110"/>
    </source>
</evidence>
<keyword evidence="1" id="KW-0697">Rotamase</keyword>
<evidence type="ECO:0000259" key="4">
    <source>
        <dbReference type="Pfam" id="PF05698"/>
    </source>
</evidence>
<feature type="non-terminal residue" evidence="5">
    <location>
        <position position="1"/>
    </location>
</feature>
<sequence>PFIIRTDIETTDDDTGAGDDEWPYSGFSRQLVGLTPGGEITLSHLFHEDDENETFRGIDAKFRLVVESVQSRDLPELDDNFVTENTGFPDYKSFWADIFTKLEHRNLDEYNNAYDDGILEEAVGQAEFKYPPQALDREVEHVINNLKNQLKEKNLDLDLYMKTRDIDKDGLREEAIPVAETRLKQSLFLFEFAKAENIEVDDELVKNEAKNTMDILSQSLSQREARKLSSLNVINNLELNVKSDMISRLAIERLREISSGEFDQQLENNVPPSPEEDDNGKSNELEDIKE</sequence>
<feature type="non-terminal residue" evidence="5">
    <location>
        <position position="290"/>
    </location>
</feature>
<dbReference type="InterPro" id="IPR008880">
    <property type="entry name" value="Trigger_fac_C"/>
</dbReference>
<feature type="compositionally biased region" description="Polar residues" evidence="3">
    <location>
        <begin position="261"/>
        <end position="270"/>
    </location>
</feature>
<dbReference type="GO" id="GO:0015031">
    <property type="term" value="P:protein transport"/>
    <property type="evidence" value="ECO:0007669"/>
    <property type="project" value="InterPro"/>
</dbReference>
<keyword evidence="2" id="KW-0413">Isomerase</keyword>
<dbReference type="Gene3D" id="1.10.3120.10">
    <property type="entry name" value="Trigger factor, C-terminal domain"/>
    <property type="match status" value="1"/>
</dbReference>
<dbReference type="InterPro" id="IPR046357">
    <property type="entry name" value="PPIase_dom_sf"/>
</dbReference>
<dbReference type="AlphaFoldDB" id="X1C2F2"/>